<gene>
    <name evidence="5" type="ORF">BA062_26960</name>
</gene>
<keyword evidence="3" id="KW-0804">Transcription</keyword>
<dbReference type="InterPro" id="IPR051081">
    <property type="entry name" value="HTH_MetalResp_TranReg"/>
</dbReference>
<dbReference type="SUPFAM" id="SSF46785">
    <property type="entry name" value="Winged helix' DNA-binding domain"/>
    <property type="match status" value="1"/>
</dbReference>
<accession>A0A318LCX3</accession>
<dbReference type="PANTHER" id="PTHR33154">
    <property type="entry name" value="TRANSCRIPTIONAL REGULATOR, ARSR FAMILY"/>
    <property type="match status" value="1"/>
</dbReference>
<proteinExistence type="predicted"/>
<dbReference type="InterPro" id="IPR036390">
    <property type="entry name" value="WH_DNA-bd_sf"/>
</dbReference>
<protein>
    <submittedName>
        <fullName evidence="5">Transcriptional regulator</fullName>
    </submittedName>
</protein>
<dbReference type="PRINTS" id="PR00778">
    <property type="entry name" value="HTHARSR"/>
</dbReference>
<evidence type="ECO:0000256" key="1">
    <source>
        <dbReference type="ARBA" id="ARBA00023015"/>
    </source>
</evidence>
<dbReference type="EMBL" id="MASU01000013">
    <property type="protein sequence ID" value="PXY23920.1"/>
    <property type="molecule type" value="Genomic_DNA"/>
</dbReference>
<evidence type="ECO:0000256" key="3">
    <source>
        <dbReference type="ARBA" id="ARBA00023163"/>
    </source>
</evidence>
<dbReference type="SMART" id="SM00418">
    <property type="entry name" value="HTH_ARSR"/>
    <property type="match status" value="1"/>
</dbReference>
<dbReference type="NCBIfam" id="NF033788">
    <property type="entry name" value="HTH_metalloreg"/>
    <property type="match status" value="1"/>
</dbReference>
<dbReference type="CDD" id="cd00090">
    <property type="entry name" value="HTH_ARSR"/>
    <property type="match status" value="1"/>
</dbReference>
<dbReference type="InterPro" id="IPR036388">
    <property type="entry name" value="WH-like_DNA-bd_sf"/>
</dbReference>
<comment type="caution">
    <text evidence="5">The sequence shown here is derived from an EMBL/GenBank/DDBJ whole genome shotgun (WGS) entry which is preliminary data.</text>
</comment>
<dbReference type="OrthoDB" id="3628603at2"/>
<dbReference type="RefSeq" id="WP_110341663.1">
    <property type="nucleotide sequence ID" value="NZ_JBHVKT010000004.1"/>
</dbReference>
<keyword evidence="1" id="KW-0805">Transcription regulation</keyword>
<dbReference type="GO" id="GO:0003700">
    <property type="term" value="F:DNA-binding transcription factor activity"/>
    <property type="evidence" value="ECO:0007669"/>
    <property type="project" value="InterPro"/>
</dbReference>
<feature type="domain" description="HTH arsR-type" evidence="4">
    <location>
        <begin position="1"/>
        <end position="91"/>
    </location>
</feature>
<evidence type="ECO:0000313" key="5">
    <source>
        <dbReference type="EMBL" id="PXY23920.1"/>
    </source>
</evidence>
<reference evidence="5 6" key="1">
    <citation type="submission" date="2016-07" db="EMBL/GenBank/DDBJ databases">
        <title>Draft genome sequence of Prauserella sp. YIM 121212, isolated from alkaline soil.</title>
        <authorList>
            <person name="Ruckert C."/>
            <person name="Albersmeier A."/>
            <person name="Jiang C.-L."/>
            <person name="Jiang Y."/>
            <person name="Kalinowski J."/>
            <person name="Schneider O."/>
            <person name="Winkler A."/>
            <person name="Zotchev S.B."/>
        </authorList>
    </citation>
    <scope>NUCLEOTIDE SEQUENCE [LARGE SCALE GENOMIC DNA]</scope>
    <source>
        <strain evidence="5 6">YIM 121212</strain>
    </source>
</reference>
<dbReference type="AlphaFoldDB" id="A0A318LCX3"/>
<dbReference type="Pfam" id="PF01022">
    <property type="entry name" value="HTH_5"/>
    <property type="match status" value="1"/>
</dbReference>
<evidence type="ECO:0000313" key="6">
    <source>
        <dbReference type="Proteomes" id="UP000247892"/>
    </source>
</evidence>
<dbReference type="InterPro" id="IPR011991">
    <property type="entry name" value="ArsR-like_HTH"/>
</dbReference>
<dbReference type="InterPro" id="IPR001845">
    <property type="entry name" value="HTH_ArsR_DNA-bd_dom"/>
</dbReference>
<evidence type="ECO:0000256" key="2">
    <source>
        <dbReference type="ARBA" id="ARBA00023125"/>
    </source>
</evidence>
<sequence>MATYVDDAWTALGDPSRRQILRRLAERPCSVTEIAEELPISRPAVSQHLRVLKEARLVLVRPQGTRRIYEVDLQGLATLREELDQFWGKALENFKRLVEEETEQP</sequence>
<dbReference type="PANTHER" id="PTHR33154:SF33">
    <property type="entry name" value="TRANSCRIPTIONAL REPRESSOR SDPR"/>
    <property type="match status" value="1"/>
</dbReference>
<keyword evidence="6" id="KW-1185">Reference proteome</keyword>
<dbReference type="Gene3D" id="1.10.10.10">
    <property type="entry name" value="Winged helix-like DNA-binding domain superfamily/Winged helix DNA-binding domain"/>
    <property type="match status" value="1"/>
</dbReference>
<dbReference type="PROSITE" id="PS50987">
    <property type="entry name" value="HTH_ARSR_2"/>
    <property type="match status" value="1"/>
</dbReference>
<organism evidence="5 6">
    <name type="scientific">Prauserella flavalba</name>
    <dbReference type="NCBI Taxonomy" id="1477506"/>
    <lineage>
        <taxon>Bacteria</taxon>
        <taxon>Bacillati</taxon>
        <taxon>Actinomycetota</taxon>
        <taxon>Actinomycetes</taxon>
        <taxon>Pseudonocardiales</taxon>
        <taxon>Pseudonocardiaceae</taxon>
        <taxon>Prauserella</taxon>
    </lineage>
</organism>
<dbReference type="GO" id="GO:0003677">
    <property type="term" value="F:DNA binding"/>
    <property type="evidence" value="ECO:0007669"/>
    <property type="project" value="UniProtKB-KW"/>
</dbReference>
<dbReference type="Proteomes" id="UP000247892">
    <property type="component" value="Unassembled WGS sequence"/>
</dbReference>
<evidence type="ECO:0000259" key="4">
    <source>
        <dbReference type="PROSITE" id="PS50987"/>
    </source>
</evidence>
<keyword evidence="2" id="KW-0238">DNA-binding</keyword>
<name>A0A318LCX3_9PSEU</name>